<dbReference type="NCBIfam" id="TIGR01976">
    <property type="entry name" value="am_tr_V_VC1184"/>
    <property type="match status" value="1"/>
</dbReference>
<proteinExistence type="predicted"/>
<sequence>MLFTPDKARAQFSALNQTYQGEPVIFADGPGGSQVPQSVLDAMVQYLGHFNSNLGGHYFSSRITTDLVTTAREHAQTLLNAESAGNIVFGANMTSLTFSLSRAISRQWQMGDEVIVTALDHYSNVSSWQQAAEDKGATLHQARVNTETGSLDVEHLISLLSPNTKLVALTYASNTTGSIVDVQRVVEAAHNVGALVYVDAVHYAPHHLIDVQQLGCDFLACSAYKFFGPHLGIVYVADQWLHSLSPYKVEPATNIGPGRFETGTQNFEALAGFIATVDYLAQWGNPTKPLRERLQQSFEQINAHEQALSERFLSRISQRSAITLHGSSQSASAIRTPTFALTFDGVSPKQAATALGKHNICAWNGHFYALGLIKQLGLDDNGVLRIGFMHYNTLQEVDALCDNLFALLPETEITL</sequence>
<dbReference type="InterPro" id="IPR015422">
    <property type="entry name" value="PyrdxlP-dep_Trfase_small"/>
</dbReference>
<dbReference type="InterPro" id="IPR015424">
    <property type="entry name" value="PyrdxlP-dep_Trfase"/>
</dbReference>
<reference evidence="3 4" key="1">
    <citation type="submission" date="2021-02" db="EMBL/GenBank/DDBJ databases">
        <authorList>
            <person name="Park J.-S."/>
        </authorList>
    </citation>
    <scope>NUCLEOTIDE SEQUENCE [LARGE SCALE GENOMIC DNA]</scope>
    <source>
        <strain evidence="3 4">188UL20-2</strain>
    </source>
</reference>
<dbReference type="InterPro" id="IPR015421">
    <property type="entry name" value="PyrdxlP-dep_Trfase_major"/>
</dbReference>
<evidence type="ECO:0000256" key="1">
    <source>
        <dbReference type="ARBA" id="ARBA00022898"/>
    </source>
</evidence>
<comment type="caution">
    <text evidence="3">The sequence shown here is derived from an EMBL/GenBank/DDBJ whole genome shotgun (WGS) entry which is preliminary data.</text>
</comment>
<gene>
    <name evidence="3" type="ORF">JQC93_01710</name>
</gene>
<dbReference type="PANTHER" id="PTHR43586">
    <property type="entry name" value="CYSTEINE DESULFURASE"/>
    <property type="match status" value="1"/>
</dbReference>
<keyword evidence="1" id="KW-0663">Pyridoxal phosphate</keyword>
<dbReference type="InterPro" id="IPR011340">
    <property type="entry name" value="Cys_dSase-rel"/>
</dbReference>
<dbReference type="Gene3D" id="3.90.1150.10">
    <property type="entry name" value="Aspartate Aminotransferase, domain 1"/>
    <property type="match status" value="1"/>
</dbReference>
<dbReference type="PANTHER" id="PTHR43586:SF21">
    <property type="entry name" value="PYRIDOXAL PHOSPHATE (PLP)-DEPENDENT ASPARTATE AMINOTRANSFERASE SUPERFAMILY"/>
    <property type="match status" value="1"/>
</dbReference>
<evidence type="ECO:0000313" key="4">
    <source>
        <dbReference type="Proteomes" id="UP000809621"/>
    </source>
</evidence>
<dbReference type="RefSeq" id="WP_205156738.1">
    <property type="nucleotide sequence ID" value="NZ_JAFEUM010000001.1"/>
</dbReference>
<keyword evidence="4" id="KW-1185">Reference proteome</keyword>
<evidence type="ECO:0000259" key="2">
    <source>
        <dbReference type="Pfam" id="PF00266"/>
    </source>
</evidence>
<dbReference type="Proteomes" id="UP000809621">
    <property type="component" value="Unassembled WGS sequence"/>
</dbReference>
<dbReference type="EMBL" id="JAFEUM010000001">
    <property type="protein sequence ID" value="MBM7035108.1"/>
    <property type="molecule type" value="Genomic_DNA"/>
</dbReference>
<evidence type="ECO:0000313" key="3">
    <source>
        <dbReference type="EMBL" id="MBM7035108.1"/>
    </source>
</evidence>
<organism evidence="3 4">
    <name type="scientific">Vibrio ulleungensis</name>
    <dbReference type="NCBI Taxonomy" id="2807619"/>
    <lineage>
        <taxon>Bacteria</taxon>
        <taxon>Pseudomonadati</taxon>
        <taxon>Pseudomonadota</taxon>
        <taxon>Gammaproteobacteria</taxon>
        <taxon>Vibrionales</taxon>
        <taxon>Vibrionaceae</taxon>
        <taxon>Vibrio</taxon>
    </lineage>
</organism>
<dbReference type="Gene3D" id="3.40.640.10">
    <property type="entry name" value="Type I PLP-dependent aspartate aminotransferase-like (Major domain)"/>
    <property type="match status" value="1"/>
</dbReference>
<dbReference type="InterPro" id="IPR000192">
    <property type="entry name" value="Aminotrans_V_dom"/>
</dbReference>
<dbReference type="Pfam" id="PF00266">
    <property type="entry name" value="Aminotran_5"/>
    <property type="match status" value="1"/>
</dbReference>
<accession>A0ABS2HG54</accession>
<feature type="domain" description="Aminotransferase class V" evidence="2">
    <location>
        <begin position="25"/>
        <end position="400"/>
    </location>
</feature>
<name>A0ABS2HG54_9VIBR</name>
<dbReference type="SUPFAM" id="SSF53383">
    <property type="entry name" value="PLP-dependent transferases"/>
    <property type="match status" value="1"/>
</dbReference>
<protein>
    <submittedName>
        <fullName evidence="3">Cysteine desulfurase-like protein</fullName>
    </submittedName>
</protein>